<accession>A0A518GBG1</accession>
<protein>
    <submittedName>
        <fullName evidence="1">Nickel uptake substrate-specific transmembrane region</fullName>
    </submittedName>
</protein>
<reference evidence="1 2" key="1">
    <citation type="submission" date="2019-02" db="EMBL/GenBank/DDBJ databases">
        <title>Deep-cultivation of Planctomycetes and their phenomic and genomic characterization uncovers novel biology.</title>
        <authorList>
            <person name="Wiegand S."/>
            <person name="Jogler M."/>
            <person name="Boedeker C."/>
            <person name="Pinto D."/>
            <person name="Vollmers J."/>
            <person name="Rivas-Marin E."/>
            <person name="Kohn T."/>
            <person name="Peeters S.H."/>
            <person name="Heuer A."/>
            <person name="Rast P."/>
            <person name="Oberbeckmann S."/>
            <person name="Bunk B."/>
            <person name="Jeske O."/>
            <person name="Meyerdierks A."/>
            <person name="Storesund J.E."/>
            <person name="Kallscheuer N."/>
            <person name="Luecker S."/>
            <person name="Lage O.M."/>
            <person name="Pohl T."/>
            <person name="Merkel B.J."/>
            <person name="Hornburger P."/>
            <person name="Mueller R.-W."/>
            <person name="Bruemmer F."/>
            <person name="Labrenz M."/>
            <person name="Spormann A.M."/>
            <person name="Op den Camp H."/>
            <person name="Overmann J."/>
            <person name="Amann R."/>
            <person name="Jetten M.S.M."/>
            <person name="Mascher T."/>
            <person name="Medema M.H."/>
            <person name="Devos D.P."/>
            <person name="Kaster A.-K."/>
            <person name="Ovreas L."/>
            <person name="Rohde M."/>
            <person name="Galperin M.Y."/>
            <person name="Jogler C."/>
        </authorList>
    </citation>
    <scope>NUCLEOTIDE SEQUENCE [LARGE SCALE GENOMIC DNA]</scope>
    <source>
        <strain evidence="1 2">Q31a</strain>
    </source>
</reference>
<organism evidence="1 2">
    <name type="scientific">Aureliella helgolandensis</name>
    <dbReference type="NCBI Taxonomy" id="2527968"/>
    <lineage>
        <taxon>Bacteria</taxon>
        <taxon>Pseudomonadati</taxon>
        <taxon>Planctomycetota</taxon>
        <taxon>Planctomycetia</taxon>
        <taxon>Pirellulales</taxon>
        <taxon>Pirellulaceae</taxon>
        <taxon>Aureliella</taxon>
    </lineage>
</organism>
<evidence type="ECO:0000313" key="2">
    <source>
        <dbReference type="Proteomes" id="UP000318017"/>
    </source>
</evidence>
<sequence>MKRVRYGEVFGVDVEISAEGLSSRRFIDLNSDSDRKSFELLEGAHITGRVTSNGQAVQGMTVFVAQTDHSYKGEKLFRTAVPMTADTEGRFEFKNLFAEQEYCVYTVVGEGDRSDSDEIIMTQKFVTPPNGRTLHIGDLTTVAPVSLSGRLETSDQQSLGDLVLSLGRAPAWDLIRVPVSSDGSFRIEGLPPEVYEIRIASNRFDLDAGKIDTLLWTEKSIKLFIEKSIDDFVLPITAIENGSGDTQQNGTQVLNGRVTLSRGKDASGIIVSANDGNSPKTTTSDAGSFTLEFPAGTDWIKLYKPDPDGMRFWYLGRFKPKFVDNDVNIQLGPETTYEPDMLSVKH</sequence>
<keyword evidence="1" id="KW-0472">Membrane</keyword>
<name>A0A518GBG1_9BACT</name>
<dbReference type="Proteomes" id="UP000318017">
    <property type="component" value="Chromosome"/>
</dbReference>
<dbReference type="EMBL" id="CP036298">
    <property type="protein sequence ID" value="QDV25924.1"/>
    <property type="molecule type" value="Genomic_DNA"/>
</dbReference>
<dbReference type="OrthoDB" id="280776at2"/>
<keyword evidence="1" id="KW-0812">Transmembrane</keyword>
<evidence type="ECO:0000313" key="1">
    <source>
        <dbReference type="EMBL" id="QDV25924.1"/>
    </source>
</evidence>
<dbReference type="AlphaFoldDB" id="A0A518GBG1"/>
<gene>
    <name evidence="1" type="ORF">Q31a_42920</name>
</gene>
<dbReference type="RefSeq" id="WP_145081662.1">
    <property type="nucleotide sequence ID" value="NZ_CP036298.1"/>
</dbReference>
<proteinExistence type="predicted"/>
<dbReference type="KEGG" id="ahel:Q31a_42920"/>
<keyword evidence="2" id="KW-1185">Reference proteome</keyword>